<evidence type="ECO:0000256" key="13">
    <source>
        <dbReference type="ARBA" id="ARBA00023180"/>
    </source>
</evidence>
<dbReference type="PROSITE" id="PS00560">
    <property type="entry name" value="CARBOXYPEPT_SER_HIS"/>
    <property type="match status" value="1"/>
</dbReference>
<evidence type="ECO:0000256" key="9">
    <source>
        <dbReference type="ARBA" id="ARBA00022801"/>
    </source>
</evidence>
<dbReference type="PANTHER" id="PTHR11802:SF190">
    <property type="entry name" value="PHEROMONE-PROCESSING CARBOXYPEPTIDASE KEX1"/>
    <property type="match status" value="1"/>
</dbReference>
<dbReference type="Proteomes" id="UP001360560">
    <property type="component" value="Unassembled WGS sequence"/>
</dbReference>
<feature type="chain" id="PRO_5043112883" description="Carboxypeptidase" evidence="14">
    <location>
        <begin position="19"/>
        <end position="748"/>
    </location>
</feature>
<evidence type="ECO:0000256" key="3">
    <source>
        <dbReference type="ARBA" id="ARBA00009431"/>
    </source>
</evidence>
<evidence type="ECO:0000256" key="1">
    <source>
        <dbReference type="ARBA" id="ARBA00001003"/>
    </source>
</evidence>
<evidence type="ECO:0000256" key="4">
    <source>
        <dbReference type="ARBA" id="ARBA00022645"/>
    </source>
</evidence>
<dbReference type="PRINTS" id="PR00724">
    <property type="entry name" value="CRBOXYPTASEC"/>
</dbReference>
<feature type="compositionally biased region" description="Acidic residues" evidence="15">
    <location>
        <begin position="725"/>
        <end position="741"/>
    </location>
</feature>
<dbReference type="AlphaFoldDB" id="A0AAV5QM55"/>
<dbReference type="EC" id="3.4.16.-" evidence="14"/>
<dbReference type="InterPro" id="IPR033124">
    <property type="entry name" value="Ser_caboxypep_his_AS"/>
</dbReference>
<dbReference type="PANTHER" id="PTHR11802">
    <property type="entry name" value="SERINE PROTEASE FAMILY S10 SERINE CARBOXYPEPTIDASE"/>
    <property type="match status" value="1"/>
</dbReference>
<feature type="region of interest" description="Disordered" evidence="15">
    <location>
        <begin position="709"/>
        <end position="748"/>
    </location>
</feature>
<evidence type="ECO:0000256" key="11">
    <source>
        <dbReference type="ARBA" id="ARBA00023034"/>
    </source>
</evidence>
<dbReference type="InterPro" id="IPR029058">
    <property type="entry name" value="AB_hydrolase_fold"/>
</dbReference>
<keyword evidence="5 14" id="KW-0645">Protease</keyword>
<dbReference type="InterPro" id="IPR018202">
    <property type="entry name" value="Ser_caboxypep_ser_AS"/>
</dbReference>
<accession>A0AAV5QM55</accession>
<keyword evidence="8 14" id="KW-0732">Signal</keyword>
<keyword evidence="9 14" id="KW-0378">Hydrolase</keyword>
<evidence type="ECO:0000256" key="14">
    <source>
        <dbReference type="RuleBase" id="RU361156"/>
    </source>
</evidence>
<dbReference type="PROSITE" id="PS00131">
    <property type="entry name" value="CARBOXYPEPT_SER_SER"/>
    <property type="match status" value="1"/>
</dbReference>
<evidence type="ECO:0000256" key="2">
    <source>
        <dbReference type="ARBA" id="ARBA00004393"/>
    </source>
</evidence>
<sequence length="748" mass="84799">MLAIILHLFSLSAYLISGQPVVHDAPKARVNQYQVNELPGLDKINSILQPQMYAGHLTLHESNHTNYFFWKFEQKSQNTDNSDGNNKLVIWLNGGPGCSSMDGALMEVGPLRITPEGEVYFNNGTWLESASMVFLDQPVGTGFSYGDQYHNELTDISFDFLIFLEKYFELFPADLKKELYIAGESYAGQFMPYFAKYILDYNEDPSTTTKYNLKGILIGNGWISASYTGLSYIPFALESGIITGKEEFMSRVYSKQEACQNGLNTITKDSSQEAKNTVDHKCDAILTTLLDVLHQHSDTSECINMYDVRLMDSFPSCGMNWPPDINYLYPFLSDESIQRDLNLNEEYFEKQASDPHNPNKGGTYWQECNTRVGITLVNEKSSSSEEILPEVLSKLPVLLFNGDKDIICNYIGTENFIHDLTWNGYRGFSERSHSVDWYYNDTAVGKVWHERNLTYVRVYNSSHMVPFDLPDVSRGIFDLMIDNFVTETKQPPAAGNEEEVIVTPVYNVSSSTYYYMHLRNKSRLQFLENYFHFRYLVYLVTIGVILYGLFYYNSKGVSHDTPHSILSRKKQREDTLSAAAVLNGIGLSSRRVGKKKSVQWADLQSNEEDTAGDLEQSGSGADTTNFAPFSQARSADLANGNNEFGEDLGFNPHPSTTNDNNNNSQDKFNSFLNKFGLSRPFKDNVKYHKASNYDIEEEIEMVDHFEGMPSSEREALRGPGNDEFMLGEDDADFEVSDEDDLAYGGNRK</sequence>
<dbReference type="Gene3D" id="3.40.50.1820">
    <property type="entry name" value="alpha/beta hydrolase"/>
    <property type="match status" value="1"/>
</dbReference>
<evidence type="ECO:0000256" key="15">
    <source>
        <dbReference type="SAM" id="MobiDB-lite"/>
    </source>
</evidence>
<keyword evidence="7" id="KW-0053">Apoptosis</keyword>
<dbReference type="SUPFAM" id="SSF53474">
    <property type="entry name" value="alpha/beta-Hydrolases"/>
    <property type="match status" value="1"/>
</dbReference>
<evidence type="ECO:0000256" key="6">
    <source>
        <dbReference type="ARBA" id="ARBA00022692"/>
    </source>
</evidence>
<dbReference type="RefSeq" id="XP_064852420.1">
    <property type="nucleotide sequence ID" value="XM_064996348.1"/>
</dbReference>
<feature type="compositionally biased region" description="Polar residues" evidence="15">
    <location>
        <begin position="616"/>
        <end position="633"/>
    </location>
</feature>
<feature type="compositionally biased region" description="Low complexity" evidence="15">
    <location>
        <begin position="651"/>
        <end position="666"/>
    </location>
</feature>
<protein>
    <recommendedName>
        <fullName evidence="14">Carboxypeptidase</fullName>
        <ecNumber evidence="14">3.4.16.-</ecNumber>
    </recommendedName>
</protein>
<feature type="region of interest" description="Disordered" evidence="15">
    <location>
        <begin position="598"/>
        <end position="666"/>
    </location>
</feature>
<evidence type="ECO:0000256" key="7">
    <source>
        <dbReference type="ARBA" id="ARBA00022703"/>
    </source>
</evidence>
<organism evidence="17 18">
    <name type="scientific">Saccharomycopsis crataegensis</name>
    <dbReference type="NCBI Taxonomy" id="43959"/>
    <lineage>
        <taxon>Eukaryota</taxon>
        <taxon>Fungi</taxon>
        <taxon>Dikarya</taxon>
        <taxon>Ascomycota</taxon>
        <taxon>Saccharomycotina</taxon>
        <taxon>Saccharomycetes</taxon>
        <taxon>Saccharomycopsidaceae</taxon>
        <taxon>Saccharomycopsis</taxon>
    </lineage>
</organism>
<dbReference type="EMBL" id="BTFZ01000006">
    <property type="protein sequence ID" value="GMM35420.1"/>
    <property type="molecule type" value="Genomic_DNA"/>
</dbReference>
<keyword evidence="11" id="KW-0333">Golgi apparatus</keyword>
<keyword evidence="10 16" id="KW-1133">Transmembrane helix</keyword>
<dbReference type="GeneID" id="90073399"/>
<evidence type="ECO:0000256" key="10">
    <source>
        <dbReference type="ARBA" id="ARBA00022989"/>
    </source>
</evidence>
<comment type="similarity">
    <text evidence="3 14">Belongs to the peptidase S10 family.</text>
</comment>
<keyword evidence="13" id="KW-0325">Glycoprotein</keyword>
<evidence type="ECO:0000256" key="12">
    <source>
        <dbReference type="ARBA" id="ARBA00023136"/>
    </source>
</evidence>
<gene>
    <name evidence="17" type="ORF">DASC09_027450</name>
</gene>
<comment type="catalytic activity">
    <reaction evidence="1">
        <text>Preferential release of a C-terminal arginine or lysine residue.</text>
        <dbReference type="EC" id="3.4.16.6"/>
    </reaction>
</comment>
<comment type="subcellular location">
    <subcellularLocation>
        <location evidence="2">Golgi apparatus</location>
        <location evidence="2">trans-Golgi network membrane</location>
        <topology evidence="2">Single-pass type I membrane protein</topology>
    </subcellularLocation>
</comment>
<dbReference type="InterPro" id="IPR001563">
    <property type="entry name" value="Peptidase_S10"/>
</dbReference>
<evidence type="ECO:0000256" key="8">
    <source>
        <dbReference type="ARBA" id="ARBA00022729"/>
    </source>
</evidence>
<keyword evidence="4 14" id="KW-0121">Carboxypeptidase</keyword>
<dbReference type="GO" id="GO:0004185">
    <property type="term" value="F:serine-type carboxypeptidase activity"/>
    <property type="evidence" value="ECO:0007669"/>
    <property type="project" value="UniProtKB-UniRule"/>
</dbReference>
<dbReference type="GO" id="GO:0006508">
    <property type="term" value="P:proteolysis"/>
    <property type="evidence" value="ECO:0007669"/>
    <property type="project" value="UniProtKB-KW"/>
</dbReference>
<keyword evidence="6 16" id="KW-0812">Transmembrane</keyword>
<evidence type="ECO:0000313" key="18">
    <source>
        <dbReference type="Proteomes" id="UP001360560"/>
    </source>
</evidence>
<keyword evidence="12 16" id="KW-0472">Membrane</keyword>
<reference evidence="17 18" key="1">
    <citation type="journal article" date="2023" name="Elife">
        <title>Identification of key yeast species and microbe-microbe interactions impacting larval growth of Drosophila in the wild.</title>
        <authorList>
            <person name="Mure A."/>
            <person name="Sugiura Y."/>
            <person name="Maeda R."/>
            <person name="Honda K."/>
            <person name="Sakurai N."/>
            <person name="Takahashi Y."/>
            <person name="Watada M."/>
            <person name="Katoh T."/>
            <person name="Gotoh A."/>
            <person name="Gotoh Y."/>
            <person name="Taniguchi I."/>
            <person name="Nakamura K."/>
            <person name="Hayashi T."/>
            <person name="Katayama T."/>
            <person name="Uemura T."/>
            <person name="Hattori Y."/>
        </authorList>
    </citation>
    <scope>NUCLEOTIDE SEQUENCE [LARGE SCALE GENOMIC DNA]</scope>
    <source>
        <strain evidence="17 18">SC-9</strain>
    </source>
</reference>
<feature type="transmembrane region" description="Helical" evidence="16">
    <location>
        <begin position="535"/>
        <end position="552"/>
    </location>
</feature>
<dbReference type="GO" id="GO:0006915">
    <property type="term" value="P:apoptotic process"/>
    <property type="evidence" value="ECO:0007669"/>
    <property type="project" value="UniProtKB-KW"/>
</dbReference>
<evidence type="ECO:0000256" key="5">
    <source>
        <dbReference type="ARBA" id="ARBA00022670"/>
    </source>
</evidence>
<dbReference type="GO" id="GO:0005802">
    <property type="term" value="C:trans-Golgi network"/>
    <property type="evidence" value="ECO:0007669"/>
    <property type="project" value="TreeGrafter"/>
</dbReference>
<evidence type="ECO:0000256" key="16">
    <source>
        <dbReference type="SAM" id="Phobius"/>
    </source>
</evidence>
<evidence type="ECO:0000313" key="17">
    <source>
        <dbReference type="EMBL" id="GMM35420.1"/>
    </source>
</evidence>
<dbReference type="Pfam" id="PF00450">
    <property type="entry name" value="Peptidase_S10"/>
    <property type="match status" value="1"/>
</dbReference>
<name>A0AAV5QM55_9ASCO</name>
<proteinExistence type="inferred from homology"/>
<keyword evidence="18" id="KW-1185">Reference proteome</keyword>
<comment type="caution">
    <text evidence="17">The sequence shown here is derived from an EMBL/GenBank/DDBJ whole genome shotgun (WGS) entry which is preliminary data.</text>
</comment>
<feature type="signal peptide" evidence="14">
    <location>
        <begin position="1"/>
        <end position="18"/>
    </location>
</feature>